<proteinExistence type="predicted"/>
<comment type="caution">
    <text evidence="1">The sequence shown here is derived from an EMBL/GenBank/DDBJ whole genome shotgun (WGS) entry which is preliminary data.</text>
</comment>
<dbReference type="Gramene" id="rna45731">
    <property type="protein sequence ID" value="RHN39684.1"/>
    <property type="gene ID" value="gene45731"/>
</dbReference>
<evidence type="ECO:0000313" key="1">
    <source>
        <dbReference type="EMBL" id="RHN39684.1"/>
    </source>
</evidence>
<name>A0A396GJA9_MEDTR</name>
<organism evidence="1">
    <name type="scientific">Medicago truncatula</name>
    <name type="common">Barrel medic</name>
    <name type="synonym">Medicago tribuloides</name>
    <dbReference type="NCBI Taxonomy" id="3880"/>
    <lineage>
        <taxon>Eukaryota</taxon>
        <taxon>Viridiplantae</taxon>
        <taxon>Streptophyta</taxon>
        <taxon>Embryophyta</taxon>
        <taxon>Tracheophyta</taxon>
        <taxon>Spermatophyta</taxon>
        <taxon>Magnoliopsida</taxon>
        <taxon>eudicotyledons</taxon>
        <taxon>Gunneridae</taxon>
        <taxon>Pentapetalae</taxon>
        <taxon>rosids</taxon>
        <taxon>fabids</taxon>
        <taxon>Fabales</taxon>
        <taxon>Fabaceae</taxon>
        <taxon>Papilionoideae</taxon>
        <taxon>50 kb inversion clade</taxon>
        <taxon>NPAAA clade</taxon>
        <taxon>Hologalegina</taxon>
        <taxon>IRL clade</taxon>
        <taxon>Trifolieae</taxon>
        <taxon>Medicago</taxon>
    </lineage>
</organism>
<dbReference type="EMBL" id="PSQE01000008">
    <property type="protein sequence ID" value="RHN39684.1"/>
    <property type="molecule type" value="Genomic_DNA"/>
</dbReference>
<gene>
    <name evidence="1" type="ORF">MtrunA17_Chr8g0346491</name>
</gene>
<reference evidence="1" key="1">
    <citation type="journal article" date="2018" name="Nat. Plants">
        <title>Whole-genome landscape of Medicago truncatula symbiotic genes.</title>
        <authorList>
            <person name="Pecrix Y."/>
            <person name="Gamas P."/>
            <person name="Carrere S."/>
        </authorList>
    </citation>
    <scope>NUCLEOTIDE SEQUENCE</scope>
    <source>
        <tissue evidence="1">Leaves</tissue>
    </source>
</reference>
<accession>A0A396GJA9</accession>
<dbReference type="AlphaFoldDB" id="A0A396GJA9"/>
<sequence length="113" mass="12338">MQNSVSFSFPSPSRSPCLTIASASSLLIPSMPSMAEFFLRLSLVIKPVSWSARRLKPPHSSDTKVSTSSFSAIIGSKSSNSASMVVGVLVNMERKVDEESDFWKSCILYSNEK</sequence>
<dbReference type="Proteomes" id="UP000265566">
    <property type="component" value="Chromosome 8"/>
</dbReference>
<protein>
    <submittedName>
        <fullName evidence="1">Uncharacterized protein</fullName>
    </submittedName>
</protein>